<dbReference type="SUPFAM" id="SSF50249">
    <property type="entry name" value="Nucleic acid-binding proteins"/>
    <property type="match status" value="1"/>
</dbReference>
<comment type="subunit">
    <text evidence="6">Part of the 30S ribosomal subunit.</text>
</comment>
<keyword evidence="3 6" id="KW-0694">RNA-binding</keyword>
<keyword evidence="4 6" id="KW-0689">Ribosomal protein</keyword>
<dbReference type="CDD" id="cd00364">
    <property type="entry name" value="Ribosomal_uS17"/>
    <property type="match status" value="1"/>
</dbReference>
<dbReference type="PRINTS" id="PR00973">
    <property type="entry name" value="RIBOSOMALS17"/>
</dbReference>
<dbReference type="AlphaFoldDB" id="A0A2R7Y795"/>
<keyword evidence="2 6" id="KW-0699">rRNA-binding</keyword>
<comment type="similarity">
    <text evidence="1 6">Belongs to the universal ribosomal protein uS17 family.</text>
</comment>
<dbReference type="InterPro" id="IPR000266">
    <property type="entry name" value="Ribosomal_uS17"/>
</dbReference>
<dbReference type="Proteomes" id="UP000244093">
    <property type="component" value="Unassembled WGS sequence"/>
</dbReference>
<name>A0A2R7Y795_9CREN</name>
<reference evidence="7" key="2">
    <citation type="journal article" date="2018" name="Syst. Appl. Microbiol.">
        <title>A new symbiotic nanoarchaeote (Candidatus Nanoclepta minutus) and its host (Zestosphaera tikiterensis gen. nov., sp. nov.) from a New Zealand hot spring.</title>
        <authorList>
            <person name="St John E."/>
            <person name="Liu Y."/>
            <person name="Podar M."/>
            <person name="Stott M.B."/>
            <person name="Meneghin J."/>
            <person name="Chen Z."/>
            <person name="Lagutin K."/>
            <person name="Mitchell K."/>
            <person name="Reysenbach A.L."/>
        </authorList>
    </citation>
    <scope>NUCLEOTIDE SEQUENCE [LARGE SCALE GENOMIC DNA]</scope>
    <source>
        <strain evidence="7">NZ3</strain>
    </source>
</reference>
<dbReference type="NCBIfam" id="NF006345">
    <property type="entry name" value="PRK08572.1"/>
    <property type="match status" value="1"/>
</dbReference>
<dbReference type="GO" id="GO:0022627">
    <property type="term" value="C:cytosolic small ribosomal subunit"/>
    <property type="evidence" value="ECO:0007669"/>
    <property type="project" value="UniProtKB-UniRule"/>
</dbReference>
<evidence type="ECO:0000256" key="4">
    <source>
        <dbReference type="ARBA" id="ARBA00022980"/>
    </source>
</evidence>
<evidence type="ECO:0000313" key="7">
    <source>
        <dbReference type="EMBL" id="PUA33413.1"/>
    </source>
</evidence>
<protein>
    <recommendedName>
        <fullName evidence="6">Small ribosomal subunit protein uS17</fullName>
    </recommendedName>
</protein>
<dbReference type="EMBL" id="NBVN01000002">
    <property type="protein sequence ID" value="PUA33413.1"/>
    <property type="molecule type" value="Genomic_DNA"/>
</dbReference>
<accession>A0A2R7Y795</accession>
<evidence type="ECO:0000256" key="2">
    <source>
        <dbReference type="ARBA" id="ARBA00022730"/>
    </source>
</evidence>
<keyword evidence="5 6" id="KW-0687">Ribonucleoprotein</keyword>
<evidence type="ECO:0000256" key="1">
    <source>
        <dbReference type="ARBA" id="ARBA00010254"/>
    </source>
</evidence>
<dbReference type="GO" id="GO:0019843">
    <property type="term" value="F:rRNA binding"/>
    <property type="evidence" value="ECO:0007669"/>
    <property type="project" value="UniProtKB-UniRule"/>
</dbReference>
<dbReference type="InterPro" id="IPR019978">
    <property type="entry name" value="Ribosomal_uS17_archaeal"/>
</dbReference>
<dbReference type="PANTHER" id="PTHR10744:SF9">
    <property type="entry name" value="40S RIBOSOMAL PROTEIN S11-RELATED"/>
    <property type="match status" value="1"/>
</dbReference>
<comment type="function">
    <text evidence="6">One of the primary rRNA binding proteins, it binds specifically to the 5'-end of 16S ribosomal RNA.</text>
</comment>
<comment type="caution">
    <text evidence="7">The sequence shown here is derived from an EMBL/GenBank/DDBJ whole genome shotgun (WGS) entry which is preliminary data.</text>
</comment>
<organism evidence="7 8">
    <name type="scientific">Zestosphaera tikiterensis</name>
    <dbReference type="NCBI Taxonomy" id="1973259"/>
    <lineage>
        <taxon>Archaea</taxon>
        <taxon>Thermoproteota</taxon>
        <taxon>Thermoprotei</taxon>
        <taxon>Desulfurococcales</taxon>
        <taxon>Desulfurococcaceae</taxon>
        <taxon>Zestosphaera</taxon>
    </lineage>
</organism>
<reference evidence="7" key="1">
    <citation type="submission" date="2017-04" db="EMBL/GenBank/DDBJ databases">
        <authorList>
            <person name="Afonso C.L."/>
            <person name="Miller P.J."/>
            <person name="Scott M.A."/>
            <person name="Spackman E."/>
            <person name="Goraichik I."/>
            <person name="Dimitrov K.M."/>
            <person name="Suarez D.L."/>
            <person name="Swayne D.E."/>
        </authorList>
    </citation>
    <scope>NUCLEOTIDE SEQUENCE</scope>
    <source>
        <strain evidence="7">NZ3</strain>
    </source>
</reference>
<evidence type="ECO:0000256" key="5">
    <source>
        <dbReference type="ARBA" id="ARBA00023274"/>
    </source>
</evidence>
<dbReference type="HAMAP" id="MF_01345_A">
    <property type="entry name" value="Ribosomal_uS17_A"/>
    <property type="match status" value="1"/>
</dbReference>
<dbReference type="NCBIfam" id="TIGR03630">
    <property type="entry name" value="uS17_arch"/>
    <property type="match status" value="1"/>
</dbReference>
<gene>
    <name evidence="6" type="primary">rps17</name>
    <name evidence="7" type="ORF">B7O98_03040</name>
</gene>
<dbReference type="GO" id="GO:0003735">
    <property type="term" value="F:structural constituent of ribosome"/>
    <property type="evidence" value="ECO:0007669"/>
    <property type="project" value="UniProtKB-UniRule"/>
</dbReference>
<sequence length="118" mass="13306">MSRPEVKNVGIKYEGLTPPTEKCDDPECPWHGHLKVRGGLLTGTVVKTRLKKAVVVEREYLVYISKYRRYERRRSRIHARVPPCISVNVGDTVLIGETRPLAKSIAWVVLGVLKKGGQ</sequence>
<dbReference type="PANTHER" id="PTHR10744">
    <property type="entry name" value="40S RIBOSOMAL PROTEIN S11 FAMILY MEMBER"/>
    <property type="match status" value="1"/>
</dbReference>
<dbReference type="InterPro" id="IPR028333">
    <property type="entry name" value="Ribosomal_uS17_arc/euk"/>
</dbReference>
<evidence type="ECO:0000256" key="3">
    <source>
        <dbReference type="ARBA" id="ARBA00022884"/>
    </source>
</evidence>
<evidence type="ECO:0000256" key="6">
    <source>
        <dbReference type="HAMAP-Rule" id="MF_01345"/>
    </source>
</evidence>
<proteinExistence type="inferred from homology"/>
<dbReference type="Gene3D" id="2.40.50.1000">
    <property type="match status" value="1"/>
</dbReference>
<dbReference type="Pfam" id="PF00366">
    <property type="entry name" value="Ribosomal_S17"/>
    <property type="match status" value="1"/>
</dbReference>
<dbReference type="GO" id="GO:0006412">
    <property type="term" value="P:translation"/>
    <property type="evidence" value="ECO:0007669"/>
    <property type="project" value="UniProtKB-UniRule"/>
</dbReference>
<evidence type="ECO:0000313" key="8">
    <source>
        <dbReference type="Proteomes" id="UP000244093"/>
    </source>
</evidence>
<dbReference type="InterPro" id="IPR012340">
    <property type="entry name" value="NA-bd_OB-fold"/>
</dbReference>